<reference evidence="5 6" key="1">
    <citation type="submission" date="2021-01" db="EMBL/GenBank/DDBJ databases">
        <title>WGS of actinomycetes isolated from Thailand.</title>
        <authorList>
            <person name="Thawai C."/>
        </authorList>
    </citation>
    <scope>NUCLEOTIDE SEQUENCE [LARGE SCALE GENOMIC DNA]</scope>
    <source>
        <strain evidence="5 6">CH5-8</strain>
    </source>
</reference>
<organism evidence="5 6">
    <name type="scientific">Streptomyces musisoli</name>
    <dbReference type="NCBI Taxonomy" id="2802280"/>
    <lineage>
        <taxon>Bacteria</taxon>
        <taxon>Bacillati</taxon>
        <taxon>Actinomycetota</taxon>
        <taxon>Actinomycetes</taxon>
        <taxon>Kitasatosporales</taxon>
        <taxon>Streptomycetaceae</taxon>
        <taxon>Streptomyces</taxon>
    </lineage>
</organism>
<proteinExistence type="predicted"/>
<evidence type="ECO:0008006" key="7">
    <source>
        <dbReference type="Google" id="ProtNLM"/>
    </source>
</evidence>
<dbReference type="InterPro" id="IPR041916">
    <property type="entry name" value="Anti_sigma_zinc_sf"/>
</dbReference>
<evidence type="ECO:0000256" key="2">
    <source>
        <dbReference type="ARBA" id="ARBA00023163"/>
    </source>
</evidence>
<dbReference type="EMBL" id="JAERRH010000009">
    <property type="protein sequence ID" value="MBL1107531.1"/>
    <property type="molecule type" value="Genomic_DNA"/>
</dbReference>
<keyword evidence="2" id="KW-0804">Transcription</keyword>
<keyword evidence="6" id="KW-1185">Reference proteome</keyword>
<protein>
    <recommendedName>
        <fullName evidence="7">Zinc-finger domain-containing protein</fullName>
    </recommendedName>
</protein>
<evidence type="ECO:0000313" key="6">
    <source>
        <dbReference type="Proteomes" id="UP000621386"/>
    </source>
</evidence>
<evidence type="ECO:0000256" key="4">
    <source>
        <dbReference type="SAM" id="Phobius"/>
    </source>
</evidence>
<dbReference type="Proteomes" id="UP000621386">
    <property type="component" value="Unassembled WGS sequence"/>
</dbReference>
<keyword evidence="4" id="KW-0812">Transmembrane</keyword>
<feature type="transmembrane region" description="Helical" evidence="4">
    <location>
        <begin position="123"/>
        <end position="142"/>
    </location>
</feature>
<dbReference type="RefSeq" id="WP_201821473.1">
    <property type="nucleotide sequence ID" value="NZ_JAERRH010000009.1"/>
</dbReference>
<keyword evidence="4" id="KW-1133">Transmembrane helix</keyword>
<gene>
    <name evidence="5" type="ORF">JK361_23520</name>
</gene>
<feature type="compositionally biased region" description="Basic and acidic residues" evidence="3">
    <location>
        <begin position="94"/>
        <end position="105"/>
    </location>
</feature>
<comment type="caution">
    <text evidence="5">The sequence shown here is derived from an EMBL/GenBank/DDBJ whole genome shotgun (WGS) entry which is preliminary data.</text>
</comment>
<evidence type="ECO:0000256" key="3">
    <source>
        <dbReference type="SAM" id="MobiDB-lite"/>
    </source>
</evidence>
<name>A0ABS1P6H1_9ACTN</name>
<feature type="region of interest" description="Disordered" evidence="3">
    <location>
        <begin position="76"/>
        <end position="114"/>
    </location>
</feature>
<keyword evidence="4" id="KW-0472">Membrane</keyword>
<accession>A0ABS1P6H1</accession>
<evidence type="ECO:0000256" key="1">
    <source>
        <dbReference type="ARBA" id="ARBA00023015"/>
    </source>
</evidence>
<dbReference type="Gene3D" id="1.10.10.1320">
    <property type="entry name" value="Anti-sigma factor, zinc-finger domain"/>
    <property type="match status" value="1"/>
</dbReference>
<sequence length="272" mass="28401">MSSDPTCDKLREIGAELALGVLPGRERAEAVAHLDRCADCREHVRQLTLVGDRLIGLLPDGEPPPGFENRVARSLARQAAPATGRGRSRAPGRAHRDPRDRDRAPGRAHQGLRDRARRARLRLAAVATAAVVAVGFAGWAIGTAVEEVTAAPPPAVETEPVLVGDMVPAGGGGAVGEVYAHPGSPAWMFVSVALTGPGTAIPYTGTVTCLLERGDGTTVRVGDFPVRDGHGRWGAGVDADLTRFSGARLTSSDGTVLATARLKQAQVLTPEE</sequence>
<keyword evidence="1" id="KW-0805">Transcription regulation</keyword>
<evidence type="ECO:0000313" key="5">
    <source>
        <dbReference type="EMBL" id="MBL1107531.1"/>
    </source>
</evidence>